<keyword evidence="7" id="KW-1185">Reference proteome</keyword>
<dbReference type="Pfam" id="PF12796">
    <property type="entry name" value="Ank_2"/>
    <property type="match status" value="4"/>
</dbReference>
<dbReference type="SUPFAM" id="SSF52540">
    <property type="entry name" value="P-loop containing nucleoside triphosphate hydrolases"/>
    <property type="match status" value="1"/>
</dbReference>
<evidence type="ECO:0000256" key="2">
    <source>
        <dbReference type="ARBA" id="ARBA00023043"/>
    </source>
</evidence>
<dbReference type="STRING" id="1036611.A0A1L9PR97"/>
<dbReference type="Gene3D" id="3.40.50.300">
    <property type="entry name" value="P-loop containing nucleotide triphosphate hydrolases"/>
    <property type="match status" value="1"/>
</dbReference>
<dbReference type="InterPro" id="IPR056884">
    <property type="entry name" value="NPHP3-like_N"/>
</dbReference>
<name>A0A1L9PR97_ASPVE</name>
<proteinExistence type="predicted"/>
<evidence type="ECO:0000256" key="4">
    <source>
        <dbReference type="SAM" id="MobiDB-lite"/>
    </source>
</evidence>
<feature type="repeat" description="ANK" evidence="3">
    <location>
        <begin position="996"/>
        <end position="1025"/>
    </location>
</feature>
<reference evidence="7" key="1">
    <citation type="journal article" date="2017" name="Genome Biol.">
        <title>Comparative genomics reveals high biological diversity and specific adaptations in the industrially and medically important fungal genus Aspergillus.</title>
        <authorList>
            <person name="de Vries R.P."/>
            <person name="Riley R."/>
            <person name="Wiebenga A."/>
            <person name="Aguilar-Osorio G."/>
            <person name="Amillis S."/>
            <person name="Uchima C.A."/>
            <person name="Anderluh G."/>
            <person name="Asadollahi M."/>
            <person name="Askin M."/>
            <person name="Barry K."/>
            <person name="Battaglia E."/>
            <person name="Bayram O."/>
            <person name="Benocci T."/>
            <person name="Braus-Stromeyer S.A."/>
            <person name="Caldana C."/>
            <person name="Canovas D."/>
            <person name="Cerqueira G.C."/>
            <person name="Chen F."/>
            <person name="Chen W."/>
            <person name="Choi C."/>
            <person name="Clum A."/>
            <person name="Dos Santos R.A."/>
            <person name="Damasio A.R."/>
            <person name="Diallinas G."/>
            <person name="Emri T."/>
            <person name="Fekete E."/>
            <person name="Flipphi M."/>
            <person name="Freyberg S."/>
            <person name="Gallo A."/>
            <person name="Gournas C."/>
            <person name="Habgood R."/>
            <person name="Hainaut M."/>
            <person name="Harispe M.L."/>
            <person name="Henrissat B."/>
            <person name="Hilden K.S."/>
            <person name="Hope R."/>
            <person name="Hossain A."/>
            <person name="Karabika E."/>
            <person name="Karaffa L."/>
            <person name="Karanyi Z."/>
            <person name="Krasevec N."/>
            <person name="Kuo A."/>
            <person name="Kusch H."/>
            <person name="LaButti K."/>
            <person name="Lagendijk E.L."/>
            <person name="Lapidus A."/>
            <person name="Levasseur A."/>
            <person name="Lindquist E."/>
            <person name="Lipzen A."/>
            <person name="Logrieco A.F."/>
            <person name="MacCabe A."/>
            <person name="Maekelae M.R."/>
            <person name="Malavazi I."/>
            <person name="Melin P."/>
            <person name="Meyer V."/>
            <person name="Mielnichuk N."/>
            <person name="Miskei M."/>
            <person name="Molnar A.P."/>
            <person name="Mule G."/>
            <person name="Ngan C.Y."/>
            <person name="Orejas M."/>
            <person name="Orosz E."/>
            <person name="Ouedraogo J.P."/>
            <person name="Overkamp K.M."/>
            <person name="Park H.-S."/>
            <person name="Perrone G."/>
            <person name="Piumi F."/>
            <person name="Punt P.J."/>
            <person name="Ram A.F."/>
            <person name="Ramon A."/>
            <person name="Rauscher S."/>
            <person name="Record E."/>
            <person name="Riano-Pachon D.M."/>
            <person name="Robert V."/>
            <person name="Roehrig J."/>
            <person name="Ruller R."/>
            <person name="Salamov A."/>
            <person name="Salih N.S."/>
            <person name="Samson R.A."/>
            <person name="Sandor E."/>
            <person name="Sanguinetti M."/>
            <person name="Schuetze T."/>
            <person name="Sepcic K."/>
            <person name="Shelest E."/>
            <person name="Sherlock G."/>
            <person name="Sophianopoulou V."/>
            <person name="Squina F.M."/>
            <person name="Sun H."/>
            <person name="Susca A."/>
            <person name="Todd R.B."/>
            <person name="Tsang A."/>
            <person name="Unkles S.E."/>
            <person name="van de Wiele N."/>
            <person name="van Rossen-Uffink D."/>
            <person name="Oliveira J.V."/>
            <person name="Vesth T.C."/>
            <person name="Visser J."/>
            <person name="Yu J.-H."/>
            <person name="Zhou M."/>
            <person name="Andersen M.R."/>
            <person name="Archer D.B."/>
            <person name="Baker S.E."/>
            <person name="Benoit I."/>
            <person name="Brakhage A.A."/>
            <person name="Braus G.H."/>
            <person name="Fischer R."/>
            <person name="Frisvad J.C."/>
            <person name="Goldman G.H."/>
            <person name="Houbraken J."/>
            <person name="Oakley B."/>
            <person name="Pocsi I."/>
            <person name="Scazzocchio C."/>
            <person name="Seiboth B."/>
            <person name="vanKuyk P.A."/>
            <person name="Wortman J."/>
            <person name="Dyer P.S."/>
            <person name="Grigoriev I.V."/>
        </authorList>
    </citation>
    <scope>NUCLEOTIDE SEQUENCE [LARGE SCALE GENOMIC DNA]</scope>
    <source>
        <strain evidence="7">CBS 583.65</strain>
    </source>
</reference>
<feature type="repeat" description="ANK" evidence="3">
    <location>
        <begin position="1881"/>
        <end position="1913"/>
    </location>
</feature>
<feature type="repeat" description="ANK" evidence="3">
    <location>
        <begin position="1966"/>
        <end position="1993"/>
    </location>
</feature>
<feature type="repeat" description="ANK" evidence="3">
    <location>
        <begin position="1813"/>
        <end position="1845"/>
    </location>
</feature>
<dbReference type="Pfam" id="PF17100">
    <property type="entry name" value="NACHT_N"/>
    <property type="match status" value="1"/>
</dbReference>
<sequence length="2320" mass="255959">MPQTVVVTRRNLWKDAFRLLDTNLQSQLTGIVSPEYGDIATSILKEAEKKKNLCLQKRWRVRVRGKTIVLRDVLDKIITWVSQFRAVIDVAAQYDPTAASLPWTGVRFLLQLALNDHYCFESTLQGLEFTALLVSRYAAFEVLYLGKGAPVQGELEGGLVRLYRRILTFLASAIHYFQQPTPVRMAKTIFQRSQDNDLNQIREVDEGVSKLARMVDSHVQQQTHIQTNSIHSILQTLENPICRLVDASTIFTKQLEEKQFRDILSWLSSVPYPQHHKRHSDERLPESSKWLFRHPQYISWKSSSSSSLMLLHGIPGSGKTTLVSAVIDAFLREHSINQLSAPIAYFYCGDSRFGRAWADPDEIMRSLIRQLAISDRKNMKVHEQAFLEYSRREAEAKVDGFEMPKLRAGECANLLLDLLGVNPSVIIVDGVDEVEENRRYELLNALIKLRDESTSVVKIFLSSRDNSNIFAGVPNALMLRVQELDTRSDMEVYVRHCVSIAIDTRTLLNGHVPAELREDLISFLLGRAGEMFLWVKLQVQRFTKLKSAKSISEALNNPADNDNSAVGCLYADILEQVRNEDPVAYETAARAFSWLLCTYEPLSTAAFVDAVSAVENNGLKLDLQEILNVCSNLIVVDSQLDTLRFGHVSFKEFLESKQEFGIPSTHLVAASGCLNRVMEDIPLDIQGDPQPDMDFTLYSAVYWARHYSESSAVRDKPLASTLAEFIFDDSLETSYMFQLWLEAVHDVSERLPKAHSLQKFLTVVWSESSTPFFTVCVCGLEDIFHQLVKDPGFDINMRNSVGHTGLYLAAAWGQDGMVRLLLNLGADPNVQCGNFENALSAACAAGHIPVLSMLLEVNDIVSTRTLEAALGTAFLAGHEKPVAILLGHYLEALKQTDEPDPATYEWLLEGAATNCFTEIVEDLIKAYPSPTKPAASSKIINTIVRKDHVPLVKRYMDSKSLPADTVATAALFGKSEIITLCLDNGFDIEYEGCFGTPLRSASLMGHDGCVRLLLSRGADVNATTKFGDALQAAAMKGHLLITDMLIKHKANVDNLGGFFGNALQAAAYRGQCEIVQALINAGAGIRTNGRYEDAFYAAAAAGNADIIKIFIENGYQYVNPEACRIWAQPALVDSYRDLLREASPDRGCYSRSPVNVEKTFIDDAPHSAAICDFMYILDNPGGSNRLPIEDSPAIHNETWVGGRFCSEKKGDNFYALQAAAARGHEEIIQIAISNRKRLRVDTDHFGQALWAASTHGHKRVVEALIWADLDLGSFIMGALECAGRYGHAEVIDVLLKYAETHAAACDTRYQDLPCALDDDEVLGKYQSPCVLPLVLSGCQGDQLPTVLRGQGLAQPDEIGKLCDLAVNEAAEFNSLGVLEYFLEDRVSLKPCLLQQAMRTASTHGSQSALALLVNIYCTRFAFRHGLNDILADAVREGQTEIVRYLIDRGIDQVTPQAVGEAFLCAASKEYVPILEILAPLIQDYESYQTDLDRALTSACVAGLFETAQFLVKQGANTNAVLKAPPLPWGSRNNIVGRLMPWALDYPNSLQHRDRYSKKGQPPVTPLQACLEVNGARWGGMYEGEISAQHELVLNLLVEHGADINSVSAHGRPLFHTVVKSCTPNTVHKFIAHGADINRKASDGSTVLDTAVGRELGTLPVVRALLEAGATIPMKFDGEHRRCAILDRLLDLFTSHTQSDKLPSFRRRNEIGRFYKSESLQQVLSTGPGAVIKLLLLHEPTLRATDTRYGLLLQMIAVMGEQSFLELLIQRGVDVNLSGYYYGDAIQAAARHGRLDCVNLLLSAGSEVDRLGGAYGTALSAAVVAEHQEIVDLLIAHGADVNSHSQGVERTSARAPPLQLAVKPGNIMIMRSLLVAGADVKQKPCPLLLAVEMGNLQMIKMLLDFRAQANSQSDANAHPEPAAELDDEENEKERYTSALHAACATGLYDIARLLIERGAYPDKKDKEHKTALAIAASMGHLEIMELLLEFGAQIYQPTCTINVLSEALKGRQHRESVKLLIKRLANSVDLAPACRSILSEDEWQGDEGLLLWVLDKVPMEPGPLSLACRFGFKDAVTTMLPRYPSPDHDLGNGERALHIAAYYQEAELVSFFIEQGADVRFASSKYGSPISAALEGLLASGLDHKPNVRKVCRRSECPCDILLEEGGKAWMKFYRVPATKNRLLGSRFSGLGFFNPANSFHDGIRQSNCERIIRSLLSAGAEVNTQDRPLGPPLHVASFIGSVGIVELLLQEGADINEHGGFFGTALIAAACGDQEAVLNLLLSRRIDANARSEKHTMALRCAREYMNSTAVRTLIEHGAV</sequence>
<dbReference type="InterPro" id="IPR031359">
    <property type="entry name" value="NACHT_N"/>
</dbReference>
<feature type="domain" description="NACHT" evidence="5">
    <location>
        <begin position="307"/>
        <end position="467"/>
    </location>
</feature>
<dbReference type="PROSITE" id="PS50837">
    <property type="entry name" value="NACHT"/>
    <property type="match status" value="1"/>
</dbReference>
<dbReference type="SMART" id="SM00248">
    <property type="entry name" value="ANK"/>
    <property type="match status" value="26"/>
</dbReference>
<dbReference type="RefSeq" id="XP_040669783.1">
    <property type="nucleotide sequence ID" value="XM_040812829.1"/>
</dbReference>
<feature type="repeat" description="ANK" evidence="3">
    <location>
        <begin position="2194"/>
        <end position="2227"/>
    </location>
</feature>
<dbReference type="SUPFAM" id="SSF48403">
    <property type="entry name" value="Ankyrin repeat"/>
    <property type="match status" value="5"/>
</dbReference>
<organism evidence="6 7">
    <name type="scientific">Aspergillus versicolor CBS 583.65</name>
    <dbReference type="NCBI Taxonomy" id="1036611"/>
    <lineage>
        <taxon>Eukaryota</taxon>
        <taxon>Fungi</taxon>
        <taxon>Dikarya</taxon>
        <taxon>Ascomycota</taxon>
        <taxon>Pezizomycotina</taxon>
        <taxon>Eurotiomycetes</taxon>
        <taxon>Eurotiomycetidae</taxon>
        <taxon>Eurotiales</taxon>
        <taxon>Aspergillaceae</taxon>
        <taxon>Aspergillus</taxon>
        <taxon>Aspergillus subgen. Nidulantes</taxon>
    </lineage>
</organism>
<evidence type="ECO:0000313" key="7">
    <source>
        <dbReference type="Proteomes" id="UP000184073"/>
    </source>
</evidence>
<dbReference type="InterPro" id="IPR027417">
    <property type="entry name" value="P-loop_NTPase"/>
</dbReference>
<dbReference type="Gene3D" id="1.25.40.20">
    <property type="entry name" value="Ankyrin repeat-containing domain"/>
    <property type="match status" value="7"/>
</dbReference>
<dbReference type="PANTHER" id="PTHR24198">
    <property type="entry name" value="ANKYRIN REPEAT AND PROTEIN KINASE DOMAIN-CONTAINING PROTEIN"/>
    <property type="match status" value="1"/>
</dbReference>
<protein>
    <recommendedName>
        <fullName evidence="5">NACHT domain-containing protein</fullName>
    </recommendedName>
</protein>
<evidence type="ECO:0000313" key="6">
    <source>
        <dbReference type="EMBL" id="OJJ04021.1"/>
    </source>
</evidence>
<feature type="region of interest" description="Disordered" evidence="4">
    <location>
        <begin position="1910"/>
        <end position="1930"/>
    </location>
</feature>
<feature type="repeat" description="ANK" evidence="3">
    <location>
        <begin position="2091"/>
        <end position="2123"/>
    </location>
</feature>
<evidence type="ECO:0000256" key="1">
    <source>
        <dbReference type="ARBA" id="ARBA00022737"/>
    </source>
</evidence>
<evidence type="ECO:0000259" key="5">
    <source>
        <dbReference type="PROSITE" id="PS50837"/>
    </source>
</evidence>
<dbReference type="VEuPathDB" id="FungiDB:ASPVEDRAFT_43461"/>
<keyword evidence="1" id="KW-0677">Repeat</keyword>
<dbReference type="PROSITE" id="PS50088">
    <property type="entry name" value="ANK_REPEAT"/>
    <property type="match status" value="9"/>
</dbReference>
<feature type="repeat" description="ANK" evidence="3">
    <location>
        <begin position="2232"/>
        <end position="2260"/>
    </location>
</feature>
<dbReference type="EMBL" id="KV878131">
    <property type="protein sequence ID" value="OJJ04021.1"/>
    <property type="molecule type" value="Genomic_DNA"/>
</dbReference>
<feature type="repeat" description="ANK" evidence="3">
    <location>
        <begin position="1933"/>
        <end position="1965"/>
    </location>
</feature>
<dbReference type="InterPro" id="IPR007111">
    <property type="entry name" value="NACHT_NTPase"/>
</dbReference>
<gene>
    <name evidence="6" type="ORF">ASPVEDRAFT_43461</name>
</gene>
<accession>A0A1L9PR97</accession>
<dbReference type="Pfam" id="PF24883">
    <property type="entry name" value="NPHP3_N"/>
    <property type="match status" value="1"/>
</dbReference>
<dbReference type="Pfam" id="PF00023">
    <property type="entry name" value="Ank"/>
    <property type="match status" value="1"/>
</dbReference>
<dbReference type="Pfam" id="PF13637">
    <property type="entry name" value="Ank_4"/>
    <property type="match status" value="1"/>
</dbReference>
<dbReference type="PROSITE" id="PS50297">
    <property type="entry name" value="ANK_REP_REGION"/>
    <property type="match status" value="7"/>
</dbReference>
<dbReference type="InterPro" id="IPR002110">
    <property type="entry name" value="Ankyrin_rpt"/>
</dbReference>
<keyword evidence="2 3" id="KW-0040">ANK repeat</keyword>
<dbReference type="InterPro" id="IPR036770">
    <property type="entry name" value="Ankyrin_rpt-contain_sf"/>
</dbReference>
<dbReference type="PANTHER" id="PTHR24198:SF165">
    <property type="entry name" value="ANKYRIN REPEAT-CONTAINING PROTEIN-RELATED"/>
    <property type="match status" value="1"/>
</dbReference>
<feature type="repeat" description="ANK" evidence="3">
    <location>
        <begin position="801"/>
        <end position="833"/>
    </location>
</feature>
<dbReference type="OrthoDB" id="4472712at2759"/>
<dbReference type="Proteomes" id="UP000184073">
    <property type="component" value="Unassembled WGS sequence"/>
</dbReference>
<dbReference type="GeneID" id="63728340"/>
<feature type="non-terminal residue" evidence="6">
    <location>
        <position position="2320"/>
    </location>
</feature>
<evidence type="ECO:0000256" key="3">
    <source>
        <dbReference type="PROSITE-ProRule" id="PRU00023"/>
    </source>
</evidence>